<evidence type="ECO:0000313" key="2">
    <source>
        <dbReference type="EMBL" id="TFK33272.1"/>
    </source>
</evidence>
<protein>
    <submittedName>
        <fullName evidence="2">Uncharacterized protein</fullName>
    </submittedName>
</protein>
<sequence length="158" mass="17464">MADSNSPFRTTPFITEHPTHPTFSNPYDAGTNLALAIATMQNTVWRAAGYIPANNVDIRNAGNAADSNMPRSMSPHPHQASPLPSFNASTVTNAHRLPSHHPHLHPNLYVCHHYHSQCERGPTSTSAFNASAATHLHLHLRHELQCEQPWQSMSRILA</sequence>
<evidence type="ECO:0000313" key="3">
    <source>
        <dbReference type="Proteomes" id="UP000308652"/>
    </source>
</evidence>
<dbReference type="EMBL" id="ML213651">
    <property type="protein sequence ID" value="TFK33272.1"/>
    <property type="molecule type" value="Genomic_DNA"/>
</dbReference>
<dbReference type="AlphaFoldDB" id="A0A5C3LKU9"/>
<proteinExistence type="predicted"/>
<dbReference type="Proteomes" id="UP000308652">
    <property type="component" value="Unassembled WGS sequence"/>
</dbReference>
<organism evidence="2 3">
    <name type="scientific">Crucibulum laeve</name>
    <dbReference type="NCBI Taxonomy" id="68775"/>
    <lineage>
        <taxon>Eukaryota</taxon>
        <taxon>Fungi</taxon>
        <taxon>Dikarya</taxon>
        <taxon>Basidiomycota</taxon>
        <taxon>Agaricomycotina</taxon>
        <taxon>Agaricomycetes</taxon>
        <taxon>Agaricomycetidae</taxon>
        <taxon>Agaricales</taxon>
        <taxon>Agaricineae</taxon>
        <taxon>Nidulariaceae</taxon>
        <taxon>Crucibulum</taxon>
    </lineage>
</organism>
<accession>A0A5C3LKU9</accession>
<gene>
    <name evidence="2" type="ORF">BDQ12DRAFT_443750</name>
</gene>
<reference evidence="2 3" key="1">
    <citation type="journal article" date="2019" name="Nat. Ecol. Evol.">
        <title>Megaphylogeny resolves global patterns of mushroom evolution.</title>
        <authorList>
            <person name="Varga T."/>
            <person name="Krizsan K."/>
            <person name="Foldi C."/>
            <person name="Dima B."/>
            <person name="Sanchez-Garcia M."/>
            <person name="Sanchez-Ramirez S."/>
            <person name="Szollosi G.J."/>
            <person name="Szarkandi J.G."/>
            <person name="Papp V."/>
            <person name="Albert L."/>
            <person name="Andreopoulos W."/>
            <person name="Angelini C."/>
            <person name="Antonin V."/>
            <person name="Barry K.W."/>
            <person name="Bougher N.L."/>
            <person name="Buchanan P."/>
            <person name="Buyck B."/>
            <person name="Bense V."/>
            <person name="Catcheside P."/>
            <person name="Chovatia M."/>
            <person name="Cooper J."/>
            <person name="Damon W."/>
            <person name="Desjardin D."/>
            <person name="Finy P."/>
            <person name="Geml J."/>
            <person name="Haridas S."/>
            <person name="Hughes K."/>
            <person name="Justo A."/>
            <person name="Karasinski D."/>
            <person name="Kautmanova I."/>
            <person name="Kiss B."/>
            <person name="Kocsube S."/>
            <person name="Kotiranta H."/>
            <person name="LaButti K.M."/>
            <person name="Lechner B.E."/>
            <person name="Liimatainen K."/>
            <person name="Lipzen A."/>
            <person name="Lukacs Z."/>
            <person name="Mihaltcheva S."/>
            <person name="Morgado L.N."/>
            <person name="Niskanen T."/>
            <person name="Noordeloos M.E."/>
            <person name="Ohm R.A."/>
            <person name="Ortiz-Santana B."/>
            <person name="Ovrebo C."/>
            <person name="Racz N."/>
            <person name="Riley R."/>
            <person name="Savchenko A."/>
            <person name="Shiryaev A."/>
            <person name="Soop K."/>
            <person name="Spirin V."/>
            <person name="Szebenyi C."/>
            <person name="Tomsovsky M."/>
            <person name="Tulloss R.E."/>
            <person name="Uehling J."/>
            <person name="Grigoriev I.V."/>
            <person name="Vagvolgyi C."/>
            <person name="Papp T."/>
            <person name="Martin F.M."/>
            <person name="Miettinen O."/>
            <person name="Hibbett D.S."/>
            <person name="Nagy L.G."/>
        </authorList>
    </citation>
    <scope>NUCLEOTIDE SEQUENCE [LARGE SCALE GENOMIC DNA]</scope>
    <source>
        <strain evidence="2 3">CBS 166.37</strain>
    </source>
</reference>
<keyword evidence="3" id="KW-1185">Reference proteome</keyword>
<feature type="compositionally biased region" description="Polar residues" evidence="1">
    <location>
        <begin position="1"/>
        <end position="13"/>
    </location>
</feature>
<feature type="region of interest" description="Disordered" evidence="1">
    <location>
        <begin position="1"/>
        <end position="21"/>
    </location>
</feature>
<evidence type="ECO:0000256" key="1">
    <source>
        <dbReference type="SAM" id="MobiDB-lite"/>
    </source>
</evidence>
<name>A0A5C3LKU9_9AGAR</name>